<feature type="domain" description="Gfo/Idh/MocA-like oxidoreductase N-terminal" evidence="2">
    <location>
        <begin position="147"/>
        <end position="220"/>
    </location>
</feature>
<dbReference type="InterPro" id="IPR000683">
    <property type="entry name" value="Gfo/Idh/MocA-like_OxRdtase_N"/>
</dbReference>
<feature type="region of interest" description="Disordered" evidence="1">
    <location>
        <begin position="505"/>
        <end position="548"/>
    </location>
</feature>
<dbReference type="SUPFAM" id="SSF51735">
    <property type="entry name" value="NAD(P)-binding Rossmann-fold domains"/>
    <property type="match status" value="1"/>
</dbReference>
<evidence type="ECO:0000313" key="4">
    <source>
        <dbReference type="Proteomes" id="UP000464178"/>
    </source>
</evidence>
<dbReference type="AlphaFoldDB" id="A0A6P2CRF2"/>
<feature type="compositionally biased region" description="Basic and acidic residues" evidence="1">
    <location>
        <begin position="11"/>
        <end position="23"/>
    </location>
</feature>
<feature type="region of interest" description="Disordered" evidence="1">
    <location>
        <begin position="1"/>
        <end position="25"/>
    </location>
</feature>
<dbReference type="PANTHER" id="PTHR43818">
    <property type="entry name" value="BCDNA.GH03377"/>
    <property type="match status" value="1"/>
</dbReference>
<protein>
    <recommendedName>
        <fullName evidence="2">Gfo/Idh/MocA-like oxidoreductase N-terminal domain-containing protein</fullName>
    </recommendedName>
</protein>
<evidence type="ECO:0000259" key="2">
    <source>
        <dbReference type="Pfam" id="PF01408"/>
    </source>
</evidence>
<dbReference type="PANTHER" id="PTHR43818:SF5">
    <property type="entry name" value="OXIDOREDUCTASE FAMILY PROTEIN"/>
    <property type="match status" value="1"/>
</dbReference>
<proteinExistence type="predicted"/>
<reference evidence="3 4" key="1">
    <citation type="submission" date="2019-05" db="EMBL/GenBank/DDBJ databases">
        <authorList>
            <consortium name="Science for Life Laboratories"/>
        </authorList>
    </citation>
    <scope>NUCLEOTIDE SEQUENCE [LARGE SCALE GENOMIC DNA]</scope>
    <source>
        <strain evidence="3">Soil9</strain>
    </source>
</reference>
<dbReference type="Gene3D" id="3.40.50.720">
    <property type="entry name" value="NAD(P)-binding Rossmann-like Domain"/>
    <property type="match status" value="1"/>
</dbReference>
<sequence length="548" mass="60778">MLRPIEYDVGNDSRRRNVQKDENWPQTLSRLGREVELMPTPPPLDRRKFFGSAAALSLSAASYGNVVGSNERVRIAFLGCGGRAQAHIDLINKFANEGKPVIPVAVCDVWDGLEDEYEIHFGGKVTRRRYSQGLYPSARKCGLDRSDKSHVTKDYRVVLDRADVDAVCITTPDHWHGRMTLDALAAGKDVFIEKPMTRTAEEAVAVVDAWKHTGRVMTVGVQAMADAVWMRAFDAIRTGAIGHVAHAQTGFFRNDVRGQWRFYRLAKQMSPKTIDWDLFLGHQFECAGNRVGPTPREQPFDRAAFAQWRCLWPFSGGPFTDMLTHHVTRMSAAMGVRFPARVTAGGGLYLEYDGRDVPDVGTVVADYEEGCQLVVTATTLSGYPIEDVIRGRLGAIKFVKGGFHLFRDDPTRGASFPARMEQAPEPASFESVESPRNDTEALWENFLECVRAKRQSTFSPPDLGAVAVTTAAMAVQSYRTGKALFWDREKRAITTADSTWAERWEKRSKQGAKPNQVFGWSGGDGGVVQPPPHQSLAGPWTNGKDPAV</sequence>
<dbReference type="EMBL" id="LR593886">
    <property type="protein sequence ID" value="VTR90896.1"/>
    <property type="molecule type" value="Genomic_DNA"/>
</dbReference>
<dbReference type="InterPro" id="IPR036291">
    <property type="entry name" value="NAD(P)-bd_dom_sf"/>
</dbReference>
<dbReference type="Proteomes" id="UP000464178">
    <property type="component" value="Chromosome"/>
</dbReference>
<accession>A0A6P2CRF2</accession>
<dbReference type="Gene3D" id="3.30.360.10">
    <property type="entry name" value="Dihydrodipicolinate Reductase, domain 2"/>
    <property type="match status" value="1"/>
</dbReference>
<name>A0A6P2CRF2_9BACT</name>
<dbReference type="KEGG" id="gms:SOIL9_68180"/>
<evidence type="ECO:0000313" key="3">
    <source>
        <dbReference type="EMBL" id="VTR90896.1"/>
    </source>
</evidence>
<dbReference type="GO" id="GO:0000166">
    <property type="term" value="F:nucleotide binding"/>
    <property type="evidence" value="ECO:0007669"/>
    <property type="project" value="InterPro"/>
</dbReference>
<dbReference type="Pfam" id="PF01408">
    <property type="entry name" value="GFO_IDH_MocA"/>
    <property type="match status" value="1"/>
</dbReference>
<keyword evidence="4" id="KW-1185">Reference proteome</keyword>
<organism evidence="3 4">
    <name type="scientific">Gemmata massiliana</name>
    <dbReference type="NCBI Taxonomy" id="1210884"/>
    <lineage>
        <taxon>Bacteria</taxon>
        <taxon>Pseudomonadati</taxon>
        <taxon>Planctomycetota</taxon>
        <taxon>Planctomycetia</taxon>
        <taxon>Gemmatales</taxon>
        <taxon>Gemmataceae</taxon>
        <taxon>Gemmata</taxon>
    </lineage>
</organism>
<gene>
    <name evidence="3" type="ORF">SOIL9_68180</name>
</gene>
<dbReference type="SUPFAM" id="SSF55347">
    <property type="entry name" value="Glyceraldehyde-3-phosphate dehydrogenase-like, C-terminal domain"/>
    <property type="match status" value="1"/>
</dbReference>
<dbReference type="InterPro" id="IPR050463">
    <property type="entry name" value="Gfo/Idh/MocA_oxidrdct_glycsds"/>
</dbReference>
<evidence type="ECO:0000256" key="1">
    <source>
        <dbReference type="SAM" id="MobiDB-lite"/>
    </source>
</evidence>